<evidence type="ECO:0000313" key="1">
    <source>
        <dbReference type="EMBL" id="MPN57590.1"/>
    </source>
</evidence>
<accession>A0A645J384</accession>
<dbReference type="AlphaFoldDB" id="A0A645J384"/>
<comment type="caution">
    <text evidence="1">The sequence shown here is derived from an EMBL/GenBank/DDBJ whole genome shotgun (WGS) entry which is preliminary data.</text>
</comment>
<gene>
    <name evidence="1" type="ORF">SDC9_205284</name>
</gene>
<organism evidence="1">
    <name type="scientific">bioreactor metagenome</name>
    <dbReference type="NCBI Taxonomy" id="1076179"/>
    <lineage>
        <taxon>unclassified sequences</taxon>
        <taxon>metagenomes</taxon>
        <taxon>ecological metagenomes</taxon>
    </lineage>
</organism>
<protein>
    <submittedName>
        <fullName evidence="1">Uncharacterized protein</fullName>
    </submittedName>
</protein>
<dbReference type="EMBL" id="VSSQ01129283">
    <property type="protein sequence ID" value="MPN57590.1"/>
    <property type="molecule type" value="Genomic_DNA"/>
</dbReference>
<sequence>MTVIIIDSLEIININHNKSQVLLFPYRPVPFPIACVIKKAAVRQAGQFIQIGQPLQFLVQRFYFIQRSCRIPQFSEFSDIAKQYRNTNGLHNILHLDF</sequence>
<proteinExistence type="predicted"/>
<reference evidence="1" key="1">
    <citation type="submission" date="2019-08" db="EMBL/GenBank/DDBJ databases">
        <authorList>
            <person name="Kucharzyk K."/>
            <person name="Murdoch R.W."/>
            <person name="Higgins S."/>
            <person name="Loffler F."/>
        </authorList>
    </citation>
    <scope>NUCLEOTIDE SEQUENCE</scope>
</reference>
<name>A0A645J384_9ZZZZ</name>